<name>A0A6J3MGH7_9PEZI</name>
<dbReference type="RefSeq" id="XP_033463820.1">
    <property type="nucleotide sequence ID" value="XM_033600310.1"/>
</dbReference>
<dbReference type="Gene3D" id="2.60.120.200">
    <property type="match status" value="1"/>
</dbReference>
<gene>
    <name evidence="2" type="ORF">K489DRAFT_296110</name>
</gene>
<evidence type="ECO:0000313" key="2">
    <source>
        <dbReference type="RefSeq" id="XP_033463820.1"/>
    </source>
</evidence>
<reference evidence="2" key="1">
    <citation type="submission" date="2020-01" db="EMBL/GenBank/DDBJ databases">
        <authorList>
            <consortium name="DOE Joint Genome Institute"/>
            <person name="Haridas S."/>
            <person name="Albert R."/>
            <person name="Binder M."/>
            <person name="Bloem J."/>
            <person name="Labutti K."/>
            <person name="Salamov A."/>
            <person name="Andreopoulos B."/>
            <person name="Baker S.E."/>
            <person name="Barry K."/>
            <person name="Bills G."/>
            <person name="Bluhm B.H."/>
            <person name="Cannon C."/>
            <person name="Castanera R."/>
            <person name="Culley D.E."/>
            <person name="Daum C."/>
            <person name="Ezra D."/>
            <person name="Gonzalez J.B."/>
            <person name="Henrissat B."/>
            <person name="Kuo A."/>
            <person name="Liang C."/>
            <person name="Lipzen A."/>
            <person name="Lutzoni F."/>
            <person name="Magnuson J."/>
            <person name="Mondo S."/>
            <person name="Nolan M."/>
            <person name="Ohm R."/>
            <person name="Pangilinan J."/>
            <person name="Park H.-J."/>
            <person name="Ramirez L."/>
            <person name="Alfaro M."/>
            <person name="Sun H."/>
            <person name="Tritt A."/>
            <person name="Yoshinaga Y."/>
            <person name="Zwiers L.-H."/>
            <person name="Turgeon B.G."/>
            <person name="Goodwin S.B."/>
            <person name="Spatafora J.W."/>
            <person name="Crous P.W."/>
            <person name="Grigoriev I.V."/>
        </authorList>
    </citation>
    <scope>NUCLEOTIDE SEQUENCE</scope>
    <source>
        <strain evidence="2">CBS 342.82</strain>
    </source>
</reference>
<evidence type="ECO:0000313" key="1">
    <source>
        <dbReference type="Proteomes" id="UP000504637"/>
    </source>
</evidence>
<dbReference type="OrthoDB" id="42525at2759"/>
<protein>
    <submittedName>
        <fullName evidence="2">Uncharacterized protein</fullName>
    </submittedName>
</protein>
<dbReference type="GeneID" id="54358110"/>
<dbReference type="PANTHER" id="PTHR35332:SF2">
    <property type="entry name" value="REGULATION OF ENOLASE PROTEIN 1"/>
    <property type="match status" value="1"/>
</dbReference>
<feature type="non-terminal residue" evidence="2">
    <location>
        <position position="96"/>
    </location>
</feature>
<keyword evidence="1" id="KW-1185">Reference proteome</keyword>
<feature type="non-terminal residue" evidence="2">
    <location>
        <position position="1"/>
    </location>
</feature>
<reference evidence="2" key="2">
    <citation type="submission" date="2020-04" db="EMBL/GenBank/DDBJ databases">
        <authorList>
            <consortium name="NCBI Genome Project"/>
        </authorList>
    </citation>
    <scope>NUCLEOTIDE SEQUENCE</scope>
    <source>
        <strain evidence="2">CBS 342.82</strain>
    </source>
</reference>
<dbReference type="InterPro" id="IPR009784">
    <property type="entry name" value="DUF1349"/>
</dbReference>
<reference evidence="2" key="3">
    <citation type="submission" date="2025-08" db="UniProtKB">
        <authorList>
            <consortium name="RefSeq"/>
        </authorList>
    </citation>
    <scope>IDENTIFICATION</scope>
    <source>
        <strain evidence="2">CBS 342.82</strain>
    </source>
</reference>
<dbReference type="AlphaFoldDB" id="A0A6J3MGH7"/>
<sequence>PFTITSPPKTDVWRPSADKDVFNAPWIYQTIPVSQFQRISVTVFGPWKTQYDQGGLLINFPLNGSQWIKAGIEYDNSRPNLGVVGTDRLSDWSISP</sequence>
<dbReference type="PANTHER" id="PTHR35332">
    <property type="entry name" value="REGULATION OF ENOLASE PROTEIN 1"/>
    <property type="match status" value="1"/>
</dbReference>
<organism evidence="2">
    <name type="scientific">Dissoconium aciculare CBS 342.82</name>
    <dbReference type="NCBI Taxonomy" id="1314786"/>
    <lineage>
        <taxon>Eukaryota</taxon>
        <taxon>Fungi</taxon>
        <taxon>Dikarya</taxon>
        <taxon>Ascomycota</taxon>
        <taxon>Pezizomycotina</taxon>
        <taxon>Dothideomycetes</taxon>
        <taxon>Dothideomycetidae</taxon>
        <taxon>Mycosphaerellales</taxon>
        <taxon>Dissoconiaceae</taxon>
        <taxon>Dissoconium</taxon>
    </lineage>
</organism>
<proteinExistence type="predicted"/>
<dbReference type="Pfam" id="PF07081">
    <property type="entry name" value="DUF1349"/>
    <property type="match status" value="1"/>
</dbReference>
<accession>A0A6J3MGH7</accession>
<dbReference type="Proteomes" id="UP000504637">
    <property type="component" value="Unplaced"/>
</dbReference>